<evidence type="ECO:0000256" key="12">
    <source>
        <dbReference type="ARBA" id="ARBA00023069"/>
    </source>
</evidence>
<gene>
    <name evidence="20" type="ORF">ACEWY4_011808</name>
</gene>
<feature type="coiled-coil region" evidence="18">
    <location>
        <begin position="482"/>
        <end position="692"/>
    </location>
</feature>
<evidence type="ECO:0000256" key="15">
    <source>
        <dbReference type="ARBA" id="ARBA00040458"/>
    </source>
</evidence>
<feature type="coiled-coil region" evidence="18">
    <location>
        <begin position="725"/>
        <end position="756"/>
    </location>
</feature>
<sequence length="782" mass="89927">MKTRSHSPPIHVHVPESTALHVHLKRGQSCTATQAHQNERPILRATAKVRAKVPWVPPGKNTSHRECYKREGASQCLEITPIPQSDLDSSLMRLADLSEDAREGTGDTKTRYDNRMDLLMSEGDPAMRKVKLQEKKQLLERQSEHLDACQRLIGVREQQLAEASKELEESRRANTDLRRSLEQMQESAEHDRAQGGAGQSDIDVLLRKLVEAEIDGEAAAQQVAALHDLIGQLKKERKLSRPDAAVLGRQHQLLVKKLEAFENTNRALRQLLRDQHGRETDVIRAMEEREGLLRRLAESEAEKTRLEAKLNTKMREANQIAEHLEGEKAMEGTLGQQREEVQALREQIQELQRHQQVDQEALQQASQSQRQRAEQSESHASQLSAQLMEKEAKLADALSTAEELRARHAKEVRERRQQDLELIALKNSVAELTEELQTVGDKFRVEKEGLLDRLHRLTSEASSTRLENQRLKSTLSGSEDRLSVVQTELQQLKGTIRDFENLVDGYKAQVQKTRKESEEYQARLEASEREARGVRADCEREVEQVRRQLGGRVTELEPLVEALRRAEEQLKEAREQEDKHRRRGAEHSEAFRDMKLKLEQQSTCIETLQEKNLLLLEENKHLRRSVESMERRLEEASGQNRELLETLAMRDDRMRSSQVRLEEKSRENELLARQLEEARGDAQRQVEQSLERALTKERSVQAKALDLETQLGLAKSEMKQLRHCKDEMERRMQGRLEDLKRQLEQSDSTNRSLQSYVNYLKASFASTFGDSILTSTARDMHT</sequence>
<keyword evidence="8" id="KW-0221">Differentiation</keyword>
<keyword evidence="9" id="KW-0282">Flagellum</keyword>
<keyword evidence="6" id="KW-0963">Cytoplasm</keyword>
<dbReference type="InterPro" id="IPR026099">
    <property type="entry name" value="Odf2-rel"/>
</dbReference>
<comment type="similarity">
    <text evidence="4">Belongs to the ODF2 family.</text>
</comment>
<dbReference type="GO" id="GO:0000922">
    <property type="term" value="C:spindle pole"/>
    <property type="evidence" value="ECO:0007669"/>
    <property type="project" value="UniProtKB-SubCell"/>
</dbReference>
<evidence type="ECO:0000256" key="3">
    <source>
        <dbReference type="ARBA" id="ARBA00004647"/>
    </source>
</evidence>
<evidence type="ECO:0000256" key="8">
    <source>
        <dbReference type="ARBA" id="ARBA00022782"/>
    </source>
</evidence>
<keyword evidence="21" id="KW-1185">Reference proteome</keyword>
<accession>A0ABD1JYU4</accession>
<dbReference type="Proteomes" id="UP001591681">
    <property type="component" value="Unassembled WGS sequence"/>
</dbReference>
<name>A0ABD1JYU4_9TELE</name>
<evidence type="ECO:0000256" key="16">
    <source>
        <dbReference type="ARBA" id="ARBA00041830"/>
    </source>
</evidence>
<evidence type="ECO:0000256" key="7">
    <source>
        <dbReference type="ARBA" id="ARBA00022701"/>
    </source>
</evidence>
<keyword evidence="13" id="KW-0206">Cytoskeleton</keyword>
<dbReference type="GO" id="GO:0007283">
    <property type="term" value="P:spermatogenesis"/>
    <property type="evidence" value="ECO:0007669"/>
    <property type="project" value="UniProtKB-KW"/>
</dbReference>
<comment type="caution">
    <text evidence="20">The sequence shown here is derived from an EMBL/GenBank/DDBJ whole genome shotgun (WGS) entry which is preliminary data.</text>
</comment>
<evidence type="ECO:0000256" key="10">
    <source>
        <dbReference type="ARBA" id="ARBA00022871"/>
    </source>
</evidence>
<comment type="subcellular location">
    <subcellularLocation>
        <location evidence="2">Cell projection</location>
        <location evidence="2">Cilium</location>
        <location evidence="2">Flagellum</location>
    </subcellularLocation>
    <subcellularLocation>
        <location evidence="1">Cytoplasm</location>
        <location evidence="1">Cytoskeleton</location>
        <location evidence="1">Microtubule organizing center</location>
        <location evidence="1">Centrosome</location>
        <location evidence="1">Centriole</location>
    </subcellularLocation>
    <subcellularLocation>
        <location evidence="3">Cytoplasm</location>
        <location evidence="3">Cytoskeleton</location>
        <location evidence="3">Spindle pole</location>
    </subcellularLocation>
</comment>
<reference evidence="20 21" key="1">
    <citation type="submission" date="2024-09" db="EMBL/GenBank/DDBJ databases">
        <title>A chromosome-level genome assembly of Gray's grenadier anchovy, Coilia grayii.</title>
        <authorList>
            <person name="Fu Z."/>
        </authorList>
    </citation>
    <scope>NUCLEOTIDE SEQUENCE [LARGE SCALE GENOMIC DNA]</scope>
    <source>
        <strain evidence="20">G4</strain>
        <tissue evidence="20">Muscle</tissue>
    </source>
</reference>
<dbReference type="AlphaFoldDB" id="A0ABD1JYU4"/>
<evidence type="ECO:0000256" key="1">
    <source>
        <dbReference type="ARBA" id="ARBA00004114"/>
    </source>
</evidence>
<dbReference type="GO" id="GO:0031514">
    <property type="term" value="C:motile cilium"/>
    <property type="evidence" value="ECO:0007669"/>
    <property type="project" value="UniProtKB-SubCell"/>
</dbReference>
<organism evidence="20 21">
    <name type="scientific">Coilia grayii</name>
    <name type="common">Gray's grenadier anchovy</name>
    <dbReference type="NCBI Taxonomy" id="363190"/>
    <lineage>
        <taxon>Eukaryota</taxon>
        <taxon>Metazoa</taxon>
        <taxon>Chordata</taxon>
        <taxon>Craniata</taxon>
        <taxon>Vertebrata</taxon>
        <taxon>Euteleostomi</taxon>
        <taxon>Actinopterygii</taxon>
        <taxon>Neopterygii</taxon>
        <taxon>Teleostei</taxon>
        <taxon>Clupei</taxon>
        <taxon>Clupeiformes</taxon>
        <taxon>Clupeoidei</taxon>
        <taxon>Engraulidae</taxon>
        <taxon>Coilinae</taxon>
        <taxon>Coilia</taxon>
    </lineage>
</organism>
<evidence type="ECO:0000256" key="11">
    <source>
        <dbReference type="ARBA" id="ARBA00023054"/>
    </source>
</evidence>
<keyword evidence="12" id="KW-0969">Cilium</keyword>
<dbReference type="GO" id="GO:0005814">
    <property type="term" value="C:centriole"/>
    <property type="evidence" value="ECO:0007669"/>
    <property type="project" value="UniProtKB-SubCell"/>
</dbReference>
<keyword evidence="7" id="KW-0493">Microtubule</keyword>
<evidence type="ECO:0000256" key="6">
    <source>
        <dbReference type="ARBA" id="ARBA00022490"/>
    </source>
</evidence>
<keyword evidence="11 18" id="KW-0175">Coiled coil</keyword>
<dbReference type="EMBL" id="JBHFQA010000010">
    <property type="protein sequence ID" value="KAL2092010.1"/>
    <property type="molecule type" value="Genomic_DNA"/>
</dbReference>
<proteinExistence type="inferred from homology"/>
<protein>
    <recommendedName>
        <fullName evidence="15">Outer dense fiber protein 2</fullName>
    </recommendedName>
    <alternativeName>
        <fullName evidence="16">Cenexin</fullName>
    </alternativeName>
    <alternativeName>
        <fullName evidence="17">Outer dense fiber of sperm tails protein 2</fullName>
    </alternativeName>
</protein>
<dbReference type="PANTHER" id="PTHR23162:SF8">
    <property type="entry name" value="OUTER DENSE FIBER PROTEIN 2"/>
    <property type="match status" value="1"/>
</dbReference>
<dbReference type="GO" id="GO:0005874">
    <property type="term" value="C:microtubule"/>
    <property type="evidence" value="ECO:0007669"/>
    <property type="project" value="UniProtKB-KW"/>
</dbReference>
<feature type="compositionally biased region" description="Low complexity" evidence="19">
    <location>
        <begin position="359"/>
        <end position="370"/>
    </location>
</feature>
<evidence type="ECO:0000256" key="2">
    <source>
        <dbReference type="ARBA" id="ARBA00004230"/>
    </source>
</evidence>
<feature type="region of interest" description="Disordered" evidence="19">
    <location>
        <begin position="164"/>
        <end position="198"/>
    </location>
</feature>
<evidence type="ECO:0000313" key="21">
    <source>
        <dbReference type="Proteomes" id="UP001591681"/>
    </source>
</evidence>
<evidence type="ECO:0000256" key="14">
    <source>
        <dbReference type="ARBA" id="ARBA00023273"/>
    </source>
</evidence>
<evidence type="ECO:0000256" key="4">
    <source>
        <dbReference type="ARBA" id="ARBA00009316"/>
    </source>
</evidence>
<feature type="region of interest" description="Disordered" evidence="19">
    <location>
        <begin position="355"/>
        <end position="383"/>
    </location>
</feature>
<evidence type="ECO:0000256" key="18">
    <source>
        <dbReference type="SAM" id="Coils"/>
    </source>
</evidence>
<dbReference type="GO" id="GO:0030154">
    <property type="term" value="P:cell differentiation"/>
    <property type="evidence" value="ECO:0007669"/>
    <property type="project" value="UniProtKB-KW"/>
</dbReference>
<evidence type="ECO:0000256" key="19">
    <source>
        <dbReference type="SAM" id="MobiDB-lite"/>
    </source>
</evidence>
<keyword evidence="5" id="KW-0217">Developmental protein</keyword>
<evidence type="ECO:0000313" key="20">
    <source>
        <dbReference type="EMBL" id="KAL2092010.1"/>
    </source>
</evidence>
<evidence type="ECO:0000256" key="13">
    <source>
        <dbReference type="ARBA" id="ARBA00023212"/>
    </source>
</evidence>
<evidence type="ECO:0000256" key="9">
    <source>
        <dbReference type="ARBA" id="ARBA00022846"/>
    </source>
</evidence>
<dbReference type="PANTHER" id="PTHR23162">
    <property type="entry name" value="OUTER DENSE FIBER OF SPERM TAILS 2"/>
    <property type="match status" value="1"/>
</dbReference>
<feature type="compositionally biased region" description="Basic and acidic residues" evidence="19">
    <location>
        <begin position="164"/>
        <end position="193"/>
    </location>
</feature>
<evidence type="ECO:0000256" key="17">
    <source>
        <dbReference type="ARBA" id="ARBA00043200"/>
    </source>
</evidence>
<keyword evidence="10" id="KW-0744">Spermatogenesis</keyword>
<evidence type="ECO:0000256" key="5">
    <source>
        <dbReference type="ARBA" id="ARBA00022473"/>
    </source>
</evidence>
<keyword evidence="14" id="KW-0966">Cell projection</keyword>